<dbReference type="AlphaFoldDB" id="A0AA47IZF1"/>
<dbReference type="Pfam" id="PF01098">
    <property type="entry name" value="FTSW_RODA_SPOVE"/>
    <property type="match status" value="1"/>
</dbReference>
<feature type="transmembrane region" description="Helical" evidence="6">
    <location>
        <begin position="306"/>
        <end position="323"/>
    </location>
</feature>
<keyword evidence="2 6" id="KW-0812">Transmembrane</keyword>
<dbReference type="GO" id="GO:0008360">
    <property type="term" value="P:regulation of cell shape"/>
    <property type="evidence" value="ECO:0007669"/>
    <property type="project" value="UniProtKB-KW"/>
</dbReference>
<gene>
    <name evidence="7" type="ORF">OZ415_05585</name>
</gene>
<evidence type="ECO:0000313" key="8">
    <source>
        <dbReference type="Proteomes" id="UP001164714"/>
    </source>
</evidence>
<evidence type="ECO:0000313" key="7">
    <source>
        <dbReference type="EMBL" id="WAT23739.1"/>
    </source>
</evidence>
<sequence>MEKRSSNRRLKKKPTSRVDITIVICVMLLALVSIVTIFSTTYLQYDSGSYSQTIMQIAWFAVGAVAAAVVMQLDRETLYHFAPVAYGLGLVLLVLVLIFYDRELAVTNGAHSWITIGPLSLQPSELMKVAYIIMMAYLVQGYNDEGRRLGVEDMDMMERVKFDGRFLLKITLWTIPPVALIIAQNDLGTTLVFLMMFIGVIFVSGITWYIILPAFLSFAVIALVLIILVVYQRDLLYALGFQDYQFARIDSWLNPFGNSANESYQLAQSLKAIGSGGILGKGLGQFQVHVPVRESDMIFSTIGENFGFLGSSFVVLLYFILIFQMISVAFRAHDAFYASMVSGVVMMFTFHIVENIGMSIGLLPLTGIPLPLISAGGTALITSMLSIGLILSIKYNEGLDDEHLSKNPVVKAIRWVNRLIPQNLIDKLT</sequence>
<dbReference type="RefSeq" id="WP_059134214.1">
    <property type="nucleotide sequence ID" value="NZ_CP063065.1"/>
</dbReference>
<evidence type="ECO:0000256" key="6">
    <source>
        <dbReference type="SAM" id="Phobius"/>
    </source>
</evidence>
<dbReference type="GO" id="GO:0015648">
    <property type="term" value="F:lipid-linked peptidoglycan transporter activity"/>
    <property type="evidence" value="ECO:0007669"/>
    <property type="project" value="TreeGrafter"/>
</dbReference>
<keyword evidence="3" id="KW-0133">Cell shape</keyword>
<organism evidence="7 8">
    <name type="scientific">Aerococcus urinaeequi</name>
    <dbReference type="NCBI Taxonomy" id="51665"/>
    <lineage>
        <taxon>Bacteria</taxon>
        <taxon>Bacillati</taxon>
        <taxon>Bacillota</taxon>
        <taxon>Bacilli</taxon>
        <taxon>Lactobacillales</taxon>
        <taxon>Aerococcaceae</taxon>
        <taxon>Aerococcus</taxon>
    </lineage>
</organism>
<comment type="subcellular location">
    <subcellularLocation>
        <location evidence="1">Membrane</location>
        <topology evidence="1">Multi-pass membrane protein</topology>
    </subcellularLocation>
</comment>
<evidence type="ECO:0000256" key="4">
    <source>
        <dbReference type="ARBA" id="ARBA00022989"/>
    </source>
</evidence>
<evidence type="ECO:0000256" key="1">
    <source>
        <dbReference type="ARBA" id="ARBA00004141"/>
    </source>
</evidence>
<proteinExistence type="predicted"/>
<feature type="transmembrane region" description="Helical" evidence="6">
    <location>
        <begin position="20"/>
        <end position="42"/>
    </location>
</feature>
<accession>A0AA47IZF1</accession>
<evidence type="ECO:0000256" key="3">
    <source>
        <dbReference type="ARBA" id="ARBA00022960"/>
    </source>
</evidence>
<feature type="transmembrane region" description="Helical" evidence="6">
    <location>
        <begin position="166"/>
        <end position="184"/>
    </location>
</feature>
<dbReference type="PANTHER" id="PTHR30474">
    <property type="entry name" value="CELL CYCLE PROTEIN"/>
    <property type="match status" value="1"/>
</dbReference>
<name>A0AA47IZF1_9LACT</name>
<feature type="transmembrane region" description="Helical" evidence="6">
    <location>
        <begin position="335"/>
        <end position="353"/>
    </location>
</feature>
<dbReference type="EMBL" id="CP114063">
    <property type="protein sequence ID" value="WAT23739.1"/>
    <property type="molecule type" value="Genomic_DNA"/>
</dbReference>
<dbReference type="GO" id="GO:0032153">
    <property type="term" value="C:cell division site"/>
    <property type="evidence" value="ECO:0007669"/>
    <property type="project" value="TreeGrafter"/>
</dbReference>
<dbReference type="InterPro" id="IPR001182">
    <property type="entry name" value="FtsW/RodA"/>
</dbReference>
<feature type="transmembrane region" description="Helical" evidence="6">
    <location>
        <begin position="120"/>
        <end position="139"/>
    </location>
</feature>
<feature type="transmembrane region" description="Helical" evidence="6">
    <location>
        <begin position="373"/>
        <end position="393"/>
    </location>
</feature>
<feature type="transmembrane region" description="Helical" evidence="6">
    <location>
        <begin position="190"/>
        <end position="209"/>
    </location>
</feature>
<dbReference type="PROSITE" id="PS00428">
    <property type="entry name" value="FTSW_RODA_SPOVE"/>
    <property type="match status" value="1"/>
</dbReference>
<dbReference type="GO" id="GO:0005886">
    <property type="term" value="C:plasma membrane"/>
    <property type="evidence" value="ECO:0007669"/>
    <property type="project" value="TreeGrafter"/>
</dbReference>
<dbReference type="Proteomes" id="UP001164714">
    <property type="component" value="Chromosome"/>
</dbReference>
<protein>
    <submittedName>
        <fullName evidence="7">FtsW/RodA/SpoVE family cell cycle protein</fullName>
    </submittedName>
</protein>
<evidence type="ECO:0000256" key="2">
    <source>
        <dbReference type="ARBA" id="ARBA00022692"/>
    </source>
</evidence>
<keyword evidence="5 6" id="KW-0472">Membrane</keyword>
<dbReference type="PANTHER" id="PTHR30474:SF1">
    <property type="entry name" value="PEPTIDOGLYCAN GLYCOSYLTRANSFERASE MRDB"/>
    <property type="match status" value="1"/>
</dbReference>
<keyword evidence="4 6" id="KW-1133">Transmembrane helix</keyword>
<reference evidence="7" key="1">
    <citation type="submission" date="2022-12" db="EMBL/GenBank/DDBJ databases">
        <title>Whole genome sequence analysis of a duck derived balloon bacteium Aerococcus urinaeequi henan2020.</title>
        <authorList>
            <person name="Zhang H."/>
            <person name="Qiao H.X."/>
            <person name="Bian C.Z."/>
            <person name="Shu J.C."/>
        </authorList>
    </citation>
    <scope>NUCLEOTIDE SEQUENCE</scope>
    <source>
        <strain evidence="7">2020-HN-1</strain>
    </source>
</reference>
<feature type="transmembrane region" description="Helical" evidence="6">
    <location>
        <begin position="78"/>
        <end position="100"/>
    </location>
</feature>
<dbReference type="GO" id="GO:0051301">
    <property type="term" value="P:cell division"/>
    <property type="evidence" value="ECO:0007669"/>
    <property type="project" value="InterPro"/>
</dbReference>
<feature type="transmembrane region" description="Helical" evidence="6">
    <location>
        <begin position="54"/>
        <end position="71"/>
    </location>
</feature>
<feature type="transmembrane region" description="Helical" evidence="6">
    <location>
        <begin position="214"/>
        <end position="231"/>
    </location>
</feature>
<evidence type="ECO:0000256" key="5">
    <source>
        <dbReference type="ARBA" id="ARBA00023136"/>
    </source>
</evidence>
<dbReference type="InterPro" id="IPR018365">
    <property type="entry name" value="Cell_cycle_FtsW-rel_CS"/>
</dbReference>